<accession>A0A269PBA3</accession>
<name>A0A269PBA3_9CORY</name>
<dbReference type="InterPro" id="IPR054211">
    <property type="entry name" value="DUF6918"/>
</dbReference>
<evidence type="ECO:0000313" key="2">
    <source>
        <dbReference type="Proteomes" id="UP000215771"/>
    </source>
</evidence>
<organism evidence="1 2">
    <name type="scientific">Corynebacterium hadale</name>
    <dbReference type="NCBI Taxonomy" id="2026255"/>
    <lineage>
        <taxon>Bacteria</taxon>
        <taxon>Bacillati</taxon>
        <taxon>Actinomycetota</taxon>
        <taxon>Actinomycetes</taxon>
        <taxon>Mycobacteriales</taxon>
        <taxon>Corynebacteriaceae</taxon>
        <taxon>Corynebacterium</taxon>
    </lineage>
</organism>
<reference evidence="1 2" key="1">
    <citation type="submission" date="2017-08" db="EMBL/GenBank/DDBJ databases">
        <authorList>
            <person name="de Groot N.N."/>
        </authorList>
    </citation>
    <scope>NUCLEOTIDE SEQUENCE [LARGE SCALE GENOMIC DNA]</scope>
    <source>
        <strain evidence="1 2">NBT06-6</strain>
    </source>
</reference>
<proteinExistence type="predicted"/>
<dbReference type="RefSeq" id="WP_095278667.1">
    <property type="nucleotide sequence ID" value="NZ_CP047655.1"/>
</dbReference>
<dbReference type="Pfam" id="PF21893">
    <property type="entry name" value="DUF6918"/>
    <property type="match status" value="1"/>
</dbReference>
<comment type="caution">
    <text evidence="1">The sequence shown here is derived from an EMBL/GenBank/DDBJ whole genome shotgun (WGS) entry which is preliminary data.</text>
</comment>
<evidence type="ECO:0000313" key="1">
    <source>
        <dbReference type="EMBL" id="PAJ68962.1"/>
    </source>
</evidence>
<dbReference type="Proteomes" id="UP000215771">
    <property type="component" value="Unassembled WGS sequence"/>
</dbReference>
<gene>
    <name evidence="1" type="ORF">CIG21_09870</name>
</gene>
<sequence length="146" mass="15381">MSDLQKLLEETTRPAVTKDLAELTETTVSNQSGLTGMALKSALAAGKKADANAVSKGINKVLPMLVERLEPYWANYQGEGSANGFGGYLAAHQDEVVDDIVKTADASVDSLPGAVKKVYTSLRSKASKIVAPALPGLGEIIERHAK</sequence>
<protein>
    <submittedName>
        <fullName evidence="1">Uncharacterized protein</fullName>
    </submittedName>
</protein>
<dbReference type="EMBL" id="NQMQ01000020">
    <property type="protein sequence ID" value="PAJ68962.1"/>
    <property type="molecule type" value="Genomic_DNA"/>
</dbReference>
<dbReference type="AlphaFoldDB" id="A0A269PBA3"/>